<dbReference type="EMBL" id="JANPWB010000008">
    <property type="protein sequence ID" value="KAJ1165108.1"/>
    <property type="molecule type" value="Genomic_DNA"/>
</dbReference>
<evidence type="ECO:0000313" key="2">
    <source>
        <dbReference type="EMBL" id="KAJ1165108.1"/>
    </source>
</evidence>
<accession>A0AAV7SM24</accession>
<feature type="region of interest" description="Disordered" evidence="1">
    <location>
        <begin position="1"/>
        <end position="37"/>
    </location>
</feature>
<comment type="caution">
    <text evidence="2">The sequence shown here is derived from an EMBL/GenBank/DDBJ whole genome shotgun (WGS) entry which is preliminary data.</text>
</comment>
<proteinExistence type="predicted"/>
<sequence>MRRAGQADKRRVSPCVSDLRGGLPGGGEEGPPEWRSCGTQATAAVTGDAGVDAASGPPRSRRLRCGAVRARKHAARGGARTGPLPPRLPGCWGAALPPRAEKGGDPEGNEPPRFWGLKTTATEQQCIGKEALSHED</sequence>
<reference evidence="2" key="1">
    <citation type="journal article" date="2022" name="bioRxiv">
        <title>Sequencing and chromosome-scale assembly of the giantPleurodeles waltlgenome.</title>
        <authorList>
            <person name="Brown T."/>
            <person name="Elewa A."/>
            <person name="Iarovenko S."/>
            <person name="Subramanian E."/>
            <person name="Araus A.J."/>
            <person name="Petzold A."/>
            <person name="Susuki M."/>
            <person name="Suzuki K.-i.T."/>
            <person name="Hayashi T."/>
            <person name="Toyoda A."/>
            <person name="Oliveira C."/>
            <person name="Osipova E."/>
            <person name="Leigh N.D."/>
            <person name="Simon A."/>
            <person name="Yun M.H."/>
        </authorList>
    </citation>
    <scope>NUCLEOTIDE SEQUENCE</scope>
    <source>
        <strain evidence="2">20211129_DDA</strain>
        <tissue evidence="2">Liver</tissue>
    </source>
</reference>
<dbReference type="Proteomes" id="UP001066276">
    <property type="component" value="Chromosome 4_2"/>
</dbReference>
<dbReference type="AlphaFoldDB" id="A0AAV7SM24"/>
<gene>
    <name evidence="2" type="ORF">NDU88_005537</name>
</gene>
<keyword evidence="3" id="KW-1185">Reference proteome</keyword>
<evidence type="ECO:0000313" key="3">
    <source>
        <dbReference type="Proteomes" id="UP001066276"/>
    </source>
</evidence>
<evidence type="ECO:0000256" key="1">
    <source>
        <dbReference type="SAM" id="MobiDB-lite"/>
    </source>
</evidence>
<protein>
    <submittedName>
        <fullName evidence="2">Uncharacterized protein</fullName>
    </submittedName>
</protein>
<name>A0AAV7SM24_PLEWA</name>
<feature type="compositionally biased region" description="Basic and acidic residues" evidence="1">
    <location>
        <begin position="1"/>
        <end position="11"/>
    </location>
</feature>
<organism evidence="2 3">
    <name type="scientific">Pleurodeles waltl</name>
    <name type="common">Iberian ribbed newt</name>
    <dbReference type="NCBI Taxonomy" id="8319"/>
    <lineage>
        <taxon>Eukaryota</taxon>
        <taxon>Metazoa</taxon>
        <taxon>Chordata</taxon>
        <taxon>Craniata</taxon>
        <taxon>Vertebrata</taxon>
        <taxon>Euteleostomi</taxon>
        <taxon>Amphibia</taxon>
        <taxon>Batrachia</taxon>
        <taxon>Caudata</taxon>
        <taxon>Salamandroidea</taxon>
        <taxon>Salamandridae</taxon>
        <taxon>Pleurodelinae</taxon>
        <taxon>Pleurodeles</taxon>
    </lineage>
</organism>
<feature type="region of interest" description="Disordered" evidence="1">
    <location>
        <begin position="67"/>
        <end position="136"/>
    </location>
</feature>